<sequence length="435" mass="46690">MTDDPIEAALARHVGPATAADFTAKVSRYVNYPNLIKGIAKMPAAPDLEAAALALIDDSSMASTLGLDSSPVPGMDPTLARLVAVLRVDTTTLALLTLAARADIEVVDRVAGRLAHLDWSETHLATIRRSAARHRAAGRSATAAPAPQVAQPDAPQRISEVKAWLSTHGDGDLGVLAPYEKQKATARLAAIRALGQIATPQALEVLGQYACESYPDKVLDELHKAWGRFDRRDFAATMFRQAPWRLDLGFASSIEGIGAVSGLTSLKVGFCGPADLSPLAECTGLTTLWAAAQAEPGLLSVAPLLGLTELTELHLNGTTHNADLTQLATLPVRRLELNLDGEDCSFLMELPRLERLLLSGAVPGETTNDVIVALVRKGVQVVVSGNDTEWVTGLRERAEWEAGVFLVAQRWRIGFVNDESELELLERRLFSNILL</sequence>
<dbReference type="Gene3D" id="3.80.10.10">
    <property type="entry name" value="Ribonuclease Inhibitor"/>
    <property type="match status" value="1"/>
</dbReference>
<dbReference type="Proteomes" id="UP000318331">
    <property type="component" value="Unassembled WGS sequence"/>
</dbReference>
<proteinExistence type="predicted"/>
<keyword evidence="2" id="KW-1185">Reference proteome</keyword>
<dbReference type="RefSeq" id="WP_141918448.1">
    <property type="nucleotide sequence ID" value="NZ_BAAAYS010000004.1"/>
</dbReference>
<accession>A0A543HSJ8</accession>
<dbReference type="AlphaFoldDB" id="A0A543HSJ8"/>
<dbReference type="EMBL" id="VFPN01000003">
    <property type="protein sequence ID" value="TQM61315.1"/>
    <property type="molecule type" value="Genomic_DNA"/>
</dbReference>
<evidence type="ECO:0000313" key="1">
    <source>
        <dbReference type="EMBL" id="TQM61315.1"/>
    </source>
</evidence>
<comment type="caution">
    <text evidence="1">The sequence shown here is derived from an EMBL/GenBank/DDBJ whole genome shotgun (WGS) entry which is preliminary data.</text>
</comment>
<dbReference type="InterPro" id="IPR032675">
    <property type="entry name" value="LRR_dom_sf"/>
</dbReference>
<evidence type="ECO:0008006" key="3">
    <source>
        <dbReference type="Google" id="ProtNLM"/>
    </source>
</evidence>
<organism evidence="1 2">
    <name type="scientific">Klugiella xanthotipulae</name>
    <dbReference type="NCBI Taxonomy" id="244735"/>
    <lineage>
        <taxon>Bacteria</taxon>
        <taxon>Bacillati</taxon>
        <taxon>Actinomycetota</taxon>
        <taxon>Actinomycetes</taxon>
        <taxon>Micrococcales</taxon>
        <taxon>Microbacteriaceae</taxon>
        <taxon>Klugiella</taxon>
    </lineage>
</organism>
<name>A0A543HSJ8_9MICO</name>
<gene>
    <name evidence="1" type="ORF">FB466_2264</name>
</gene>
<reference evidence="1 2" key="1">
    <citation type="submission" date="2019-06" db="EMBL/GenBank/DDBJ databases">
        <title>Sequencing the genomes of 1000 actinobacteria strains.</title>
        <authorList>
            <person name="Klenk H.-P."/>
        </authorList>
    </citation>
    <scope>NUCLEOTIDE SEQUENCE [LARGE SCALE GENOMIC DNA]</scope>
    <source>
        <strain evidence="1 2">DSM 18031</strain>
    </source>
</reference>
<protein>
    <recommendedName>
        <fullName evidence="3">Leucine rich repeat (LRR) protein</fullName>
    </recommendedName>
</protein>
<evidence type="ECO:0000313" key="2">
    <source>
        <dbReference type="Proteomes" id="UP000318331"/>
    </source>
</evidence>
<dbReference type="OrthoDB" id="5149197at2"/>